<evidence type="ECO:0000259" key="9">
    <source>
        <dbReference type="PROSITE" id="PS50928"/>
    </source>
</evidence>
<gene>
    <name evidence="10" type="ORF">J2X01_003413</name>
</gene>
<keyword evidence="4 7" id="KW-0812">Transmembrane</keyword>
<keyword evidence="6 7" id="KW-0472">Membrane</keyword>
<dbReference type="RefSeq" id="WP_310059981.1">
    <property type="nucleotide sequence ID" value="NZ_JAVDVQ010000018.1"/>
</dbReference>
<dbReference type="SUPFAM" id="SSF161098">
    <property type="entry name" value="MetI-like"/>
    <property type="match status" value="1"/>
</dbReference>
<protein>
    <submittedName>
        <fullName evidence="10">ABC-type nitrate/sulfonate/bicarbonate transport system permease component</fullName>
    </submittedName>
</protein>
<feature type="domain" description="ABC transmembrane type-1" evidence="9">
    <location>
        <begin position="86"/>
        <end position="270"/>
    </location>
</feature>
<dbReference type="Gene3D" id="1.10.3720.10">
    <property type="entry name" value="MetI-like"/>
    <property type="match status" value="1"/>
</dbReference>
<keyword evidence="5 7" id="KW-1133">Transmembrane helix</keyword>
<evidence type="ECO:0000256" key="8">
    <source>
        <dbReference type="SAM" id="MobiDB-lite"/>
    </source>
</evidence>
<feature type="transmembrane region" description="Helical" evidence="7">
    <location>
        <begin position="152"/>
        <end position="175"/>
    </location>
</feature>
<evidence type="ECO:0000256" key="7">
    <source>
        <dbReference type="RuleBase" id="RU363032"/>
    </source>
</evidence>
<feature type="transmembrane region" description="Helical" evidence="7">
    <location>
        <begin position="93"/>
        <end position="112"/>
    </location>
</feature>
<feature type="transmembrane region" description="Helical" evidence="7">
    <location>
        <begin position="196"/>
        <end position="228"/>
    </location>
</feature>
<dbReference type="PANTHER" id="PTHR30151">
    <property type="entry name" value="ALKANE SULFONATE ABC TRANSPORTER-RELATED, MEMBRANE SUBUNIT"/>
    <property type="match status" value="1"/>
</dbReference>
<accession>A0ABU1UG35</accession>
<feature type="transmembrane region" description="Helical" evidence="7">
    <location>
        <begin position="248"/>
        <end position="269"/>
    </location>
</feature>
<keyword evidence="11" id="KW-1185">Reference proteome</keyword>
<keyword evidence="3" id="KW-1003">Cell membrane</keyword>
<evidence type="ECO:0000256" key="5">
    <source>
        <dbReference type="ARBA" id="ARBA00022989"/>
    </source>
</evidence>
<comment type="subcellular location">
    <subcellularLocation>
        <location evidence="1 7">Cell membrane</location>
        <topology evidence="1 7">Multi-pass membrane protein</topology>
    </subcellularLocation>
</comment>
<dbReference type="CDD" id="cd06261">
    <property type="entry name" value="TM_PBP2"/>
    <property type="match status" value="1"/>
</dbReference>
<dbReference type="Pfam" id="PF00528">
    <property type="entry name" value="BPD_transp_1"/>
    <property type="match status" value="1"/>
</dbReference>
<evidence type="ECO:0000313" key="10">
    <source>
        <dbReference type="EMBL" id="MDR7084105.1"/>
    </source>
</evidence>
<dbReference type="Proteomes" id="UP001252243">
    <property type="component" value="Unassembled WGS sequence"/>
</dbReference>
<keyword evidence="2 7" id="KW-0813">Transport</keyword>
<dbReference type="PROSITE" id="PS50928">
    <property type="entry name" value="ABC_TM1"/>
    <property type="match status" value="1"/>
</dbReference>
<dbReference type="PANTHER" id="PTHR30151:SF0">
    <property type="entry name" value="ABC TRANSPORTER PERMEASE PROTEIN MJ0413-RELATED"/>
    <property type="match status" value="1"/>
</dbReference>
<dbReference type="InterPro" id="IPR035906">
    <property type="entry name" value="MetI-like_sf"/>
</dbReference>
<evidence type="ECO:0000256" key="2">
    <source>
        <dbReference type="ARBA" id="ARBA00022448"/>
    </source>
</evidence>
<reference evidence="10 11" key="1">
    <citation type="submission" date="2023-07" db="EMBL/GenBank/DDBJ databases">
        <title>Sorghum-associated microbial communities from plants grown in Nebraska, USA.</title>
        <authorList>
            <person name="Schachtman D."/>
        </authorList>
    </citation>
    <scope>NUCLEOTIDE SEQUENCE [LARGE SCALE GENOMIC DNA]</scope>
    <source>
        <strain evidence="10 11">BE167</strain>
    </source>
</reference>
<feature type="region of interest" description="Disordered" evidence="8">
    <location>
        <begin position="1"/>
        <end position="23"/>
    </location>
</feature>
<dbReference type="EMBL" id="JAVDVQ010000018">
    <property type="protein sequence ID" value="MDR7084105.1"/>
    <property type="molecule type" value="Genomic_DNA"/>
</dbReference>
<evidence type="ECO:0000313" key="11">
    <source>
        <dbReference type="Proteomes" id="UP001252243"/>
    </source>
</evidence>
<comment type="similarity">
    <text evidence="7">Belongs to the binding-protein-dependent transport system permease family.</text>
</comment>
<evidence type="ECO:0000256" key="1">
    <source>
        <dbReference type="ARBA" id="ARBA00004651"/>
    </source>
</evidence>
<evidence type="ECO:0000256" key="3">
    <source>
        <dbReference type="ARBA" id="ARBA00022475"/>
    </source>
</evidence>
<name>A0ABU1UG35_9MICC</name>
<proteinExistence type="inferred from homology"/>
<evidence type="ECO:0000256" key="6">
    <source>
        <dbReference type="ARBA" id="ARBA00023136"/>
    </source>
</evidence>
<evidence type="ECO:0000256" key="4">
    <source>
        <dbReference type="ARBA" id="ARBA00022692"/>
    </source>
</evidence>
<dbReference type="InterPro" id="IPR000515">
    <property type="entry name" value="MetI-like"/>
</dbReference>
<comment type="caution">
    <text evidence="10">The sequence shown here is derived from an EMBL/GenBank/DDBJ whole genome shotgun (WGS) entry which is preliminary data.</text>
</comment>
<feature type="transmembrane region" description="Helical" evidence="7">
    <location>
        <begin position="124"/>
        <end position="146"/>
    </location>
</feature>
<sequence>MTETALRTAPKLETTSRARPPQAQRVRSRPVQVALNVLQRTWLIVVVFALWWIATANSTNVFIPSLESILVSLGRDLSNGVIASGAAYSLGNLAAGLLIAVAVGIIGGLILGETKRLREIVDPVIHFFRSVPQAALVPLIIGAFGIGQGPKIYTIAFACMWPVLLNTIDGVLGVEPTIRKFSKVYRIPRGLHFRKVVLPAALPQIVAGVRVALPIGITVMVVSELFAANKGLGFYILNSSATFMVPETWAGALLVGVIGYILSLLFVVLERRILSWYFKSGAK</sequence>
<organism evidence="10 11">
    <name type="scientific">Arthrobacter ginsengisoli</name>
    <dbReference type="NCBI Taxonomy" id="1356565"/>
    <lineage>
        <taxon>Bacteria</taxon>
        <taxon>Bacillati</taxon>
        <taxon>Actinomycetota</taxon>
        <taxon>Actinomycetes</taxon>
        <taxon>Micrococcales</taxon>
        <taxon>Micrococcaceae</taxon>
        <taxon>Arthrobacter</taxon>
    </lineage>
</organism>
<feature type="transmembrane region" description="Helical" evidence="7">
    <location>
        <begin position="33"/>
        <end position="54"/>
    </location>
</feature>